<gene>
    <name evidence="1" type="ORF">L0665_03775</name>
</gene>
<evidence type="ECO:0008006" key="3">
    <source>
        <dbReference type="Google" id="ProtNLM"/>
    </source>
</evidence>
<dbReference type="EMBL" id="JAKELO010000002">
    <property type="protein sequence ID" value="MDE4907730.1"/>
    <property type="molecule type" value="Genomic_DNA"/>
</dbReference>
<keyword evidence="2" id="KW-1185">Reference proteome</keyword>
<evidence type="ECO:0000313" key="2">
    <source>
        <dbReference type="Proteomes" id="UP001143747"/>
    </source>
</evidence>
<comment type="caution">
    <text evidence="1">The sequence shown here is derived from an EMBL/GenBank/DDBJ whole genome shotgun (WGS) entry which is preliminary data.</text>
</comment>
<accession>A0A9Q4KPA4</accession>
<dbReference type="InterPro" id="IPR023214">
    <property type="entry name" value="HAD_sf"/>
</dbReference>
<proteinExistence type="predicted"/>
<reference evidence="1" key="1">
    <citation type="submission" date="2022-01" db="EMBL/GenBank/DDBJ databases">
        <title>Draft genome of Methanogenium marinum DSM 15558.</title>
        <authorList>
            <person name="Chen S.-C."/>
            <person name="You Y.-T."/>
        </authorList>
    </citation>
    <scope>NUCLEOTIDE SEQUENCE</scope>
    <source>
        <strain evidence="1">DSM 15558</strain>
    </source>
</reference>
<dbReference type="AlphaFoldDB" id="A0A9Q4KPA4"/>
<sequence>MSKKYVRMAAILLGAAFLLIFSAGCTTTGDDVIVDTSPAEPYTTISVSEIAESLKDKGPITAGLDLDGTAFFTESLYYYALSNIDGPNGTNMYGDDPLHNSEFISSVNNEFVGQYIPKNAAIDVIEMHVERGDNVIFITKKTSSPEERISEYIGVLFDIENPYVIFTNESSKTPYINEENVSVYYGDSDGDITDSMSADACTPYRFLRNDITLDCYNSSYNPGQYGESVIENSDY</sequence>
<name>A0A9Q4KPA4_9EURY</name>
<dbReference type="SUPFAM" id="SSF56784">
    <property type="entry name" value="HAD-like"/>
    <property type="match status" value="1"/>
</dbReference>
<evidence type="ECO:0000313" key="1">
    <source>
        <dbReference type="EMBL" id="MDE4907730.1"/>
    </source>
</evidence>
<dbReference type="Proteomes" id="UP001143747">
    <property type="component" value="Unassembled WGS sequence"/>
</dbReference>
<organism evidence="1 2">
    <name type="scientific">Methanogenium marinum</name>
    <dbReference type="NCBI Taxonomy" id="348610"/>
    <lineage>
        <taxon>Archaea</taxon>
        <taxon>Methanobacteriati</taxon>
        <taxon>Methanobacteriota</taxon>
        <taxon>Stenosarchaea group</taxon>
        <taxon>Methanomicrobia</taxon>
        <taxon>Methanomicrobiales</taxon>
        <taxon>Methanomicrobiaceae</taxon>
        <taxon>Methanogenium</taxon>
    </lineage>
</organism>
<dbReference type="InterPro" id="IPR036412">
    <property type="entry name" value="HAD-like_sf"/>
</dbReference>
<dbReference type="PROSITE" id="PS51257">
    <property type="entry name" value="PROKAR_LIPOPROTEIN"/>
    <property type="match status" value="1"/>
</dbReference>
<dbReference type="Gene3D" id="3.40.50.1000">
    <property type="entry name" value="HAD superfamily/HAD-like"/>
    <property type="match status" value="1"/>
</dbReference>
<dbReference type="RefSeq" id="WP_274924378.1">
    <property type="nucleotide sequence ID" value="NZ_JAKELO010000002.1"/>
</dbReference>
<protein>
    <recommendedName>
        <fullName evidence="3">Lipoprotein</fullName>
    </recommendedName>
</protein>